<keyword evidence="3" id="KW-0808">Transferase</keyword>
<evidence type="ECO:0000259" key="1">
    <source>
        <dbReference type="Pfam" id="PF08421"/>
    </source>
</evidence>
<name>A0ABZ2XG80_9RHOO</name>
<evidence type="ECO:0000313" key="4">
    <source>
        <dbReference type="Proteomes" id="UP001479520"/>
    </source>
</evidence>
<dbReference type="SUPFAM" id="SSF53335">
    <property type="entry name" value="S-adenosyl-L-methionine-dependent methyltransferases"/>
    <property type="match status" value="1"/>
</dbReference>
<gene>
    <name evidence="3" type="ORF">AADV58_14595</name>
</gene>
<dbReference type="GO" id="GO:0008168">
    <property type="term" value="F:methyltransferase activity"/>
    <property type="evidence" value="ECO:0007669"/>
    <property type="project" value="UniProtKB-KW"/>
</dbReference>
<dbReference type="Gene3D" id="6.10.250.3100">
    <property type="match status" value="1"/>
</dbReference>
<accession>A0ABZ2XG80</accession>
<dbReference type="Gene3D" id="3.40.50.150">
    <property type="entry name" value="Vaccinia Virus protein VP39"/>
    <property type="match status" value="1"/>
</dbReference>
<dbReference type="InterPro" id="IPR013630">
    <property type="entry name" value="Methyltransf_Zn-bd_dom_put"/>
</dbReference>
<sequence length="408" mass="44875">MKCRHCGTQLKHTFLDLGYAPPSNAYLTEADLSRPEVYYPLRIKVCHDCWLVQTEDYARADSLFNADYAYFSSTSTGWLAHAAQYAKKITQALALNDKSFVIEIACNDGYLLKNFMATGIPCLGIEPTASTATAAEKLGIPVLRNFFGETLGRQLAAEGKQADLIAGNNVYAHVPDINDFTRGLKAALKPGGTITLEFPHLLQLILHSQFDTVYHEHFSYLSLGTVQRIFQAARLRVYDAEILGTHGGSLRVFGCHADDTRPSTTAVRDILQNEKSHGLQEPNTYTNFQANADRIKNDLLSFLITKKKAGAKVAAYGAAAKGNTLLNYAGIKPDLLPFVCDAAPAKQGKFMPGSHIPILPPDALLTNVPDYLLILPWNIAEEIRQENAELLAQGTRFITAIPHLILQD</sequence>
<dbReference type="InterPro" id="IPR052356">
    <property type="entry name" value="Thiol_S-MT"/>
</dbReference>
<dbReference type="GO" id="GO:0032259">
    <property type="term" value="P:methylation"/>
    <property type="evidence" value="ECO:0007669"/>
    <property type="project" value="UniProtKB-KW"/>
</dbReference>
<dbReference type="EMBL" id="CP151406">
    <property type="protein sequence ID" value="WZJ21163.1"/>
    <property type="molecule type" value="Genomic_DNA"/>
</dbReference>
<dbReference type="Proteomes" id="UP001479520">
    <property type="component" value="Chromosome"/>
</dbReference>
<dbReference type="PANTHER" id="PTHR45036:SF1">
    <property type="entry name" value="METHYLTRANSFERASE LIKE 7A"/>
    <property type="match status" value="1"/>
</dbReference>
<dbReference type="InterPro" id="IPR013691">
    <property type="entry name" value="MeTrfase_14"/>
</dbReference>
<dbReference type="Pfam" id="PF13489">
    <property type="entry name" value="Methyltransf_23"/>
    <property type="match status" value="1"/>
</dbReference>
<dbReference type="Gene3D" id="3.40.50.720">
    <property type="entry name" value="NAD(P)-binding Rossmann-like Domain"/>
    <property type="match status" value="1"/>
</dbReference>
<dbReference type="PANTHER" id="PTHR45036">
    <property type="entry name" value="METHYLTRANSFERASE LIKE 7B"/>
    <property type="match status" value="1"/>
</dbReference>
<dbReference type="InterPro" id="IPR029063">
    <property type="entry name" value="SAM-dependent_MTases_sf"/>
</dbReference>
<feature type="domain" description="C-methyltransferase" evidence="2">
    <location>
        <begin position="245"/>
        <end position="402"/>
    </location>
</feature>
<keyword evidence="4" id="KW-1185">Reference proteome</keyword>
<reference evidence="3 4" key="1">
    <citation type="submission" date="2024-04" db="EMBL/GenBank/DDBJ databases">
        <title>Dissimilatory iodate-reducing microorganisms contribute to the enrichment of iodine in groundwater.</title>
        <authorList>
            <person name="Jiang Z."/>
        </authorList>
    </citation>
    <scope>NUCLEOTIDE SEQUENCE [LARGE SCALE GENOMIC DNA]</scope>
    <source>
        <strain evidence="3 4">NCP973</strain>
    </source>
</reference>
<dbReference type="InterPro" id="IPR038576">
    <property type="entry name" value="Methyltransf_Zn-bd_dom_put_sf"/>
</dbReference>
<evidence type="ECO:0000313" key="3">
    <source>
        <dbReference type="EMBL" id="WZJ21163.1"/>
    </source>
</evidence>
<protein>
    <submittedName>
        <fullName evidence="3">Class I SAM-dependent methyltransferase</fullName>
        <ecNumber evidence="3">2.1.1.-</ecNumber>
    </submittedName>
</protein>
<dbReference type="Pfam" id="PF08421">
    <property type="entry name" value="Methyltransf_13"/>
    <property type="match status" value="1"/>
</dbReference>
<keyword evidence="3" id="KW-0489">Methyltransferase</keyword>
<dbReference type="Gene3D" id="6.20.50.110">
    <property type="entry name" value="Methyltransferase, zinc-binding domain"/>
    <property type="match status" value="1"/>
</dbReference>
<dbReference type="RefSeq" id="WP_341743523.1">
    <property type="nucleotide sequence ID" value="NZ_CP151406.1"/>
</dbReference>
<evidence type="ECO:0000259" key="2">
    <source>
        <dbReference type="Pfam" id="PF08484"/>
    </source>
</evidence>
<feature type="domain" description="Methyltransferase putative zinc binding" evidence="1">
    <location>
        <begin position="3"/>
        <end position="64"/>
    </location>
</feature>
<dbReference type="Pfam" id="PF08484">
    <property type="entry name" value="Methyltransf_14"/>
    <property type="match status" value="1"/>
</dbReference>
<organism evidence="3 4">
    <name type="scientific">Azonexus hydrophilus</name>
    <dbReference type="NCBI Taxonomy" id="418702"/>
    <lineage>
        <taxon>Bacteria</taxon>
        <taxon>Pseudomonadati</taxon>
        <taxon>Pseudomonadota</taxon>
        <taxon>Betaproteobacteria</taxon>
        <taxon>Rhodocyclales</taxon>
        <taxon>Azonexaceae</taxon>
        <taxon>Azonexus</taxon>
    </lineage>
</organism>
<proteinExistence type="predicted"/>
<dbReference type="EC" id="2.1.1.-" evidence="3"/>